<evidence type="ECO:0000313" key="2">
    <source>
        <dbReference type="Proteomes" id="UP000199580"/>
    </source>
</evidence>
<sequence>MMNGKKNFGSAMCIILIVFTIFSCGFGRSNHVGIQTENDIWETFSTATWKITKFKKEGISQQQYYTYYIFYFSSNNQIAVKEGSNNYSGRWQIETSENEDDSPKADVDFSMAFQPNDKLSELAASWQIVERSESKMVLNKVSDSGKEIDSLVFEKR</sequence>
<dbReference type="OrthoDB" id="826659at2"/>
<evidence type="ECO:0000313" key="1">
    <source>
        <dbReference type="EMBL" id="SDJ74170.1"/>
    </source>
</evidence>
<organism evidence="1 2">
    <name type="scientific">Flavobacterium noncentrifugens</name>
    <dbReference type="NCBI Taxonomy" id="1128970"/>
    <lineage>
        <taxon>Bacteria</taxon>
        <taxon>Pseudomonadati</taxon>
        <taxon>Bacteroidota</taxon>
        <taxon>Flavobacteriia</taxon>
        <taxon>Flavobacteriales</taxon>
        <taxon>Flavobacteriaceae</taxon>
        <taxon>Flavobacterium</taxon>
    </lineage>
</organism>
<dbReference type="EMBL" id="FNEZ01000002">
    <property type="protein sequence ID" value="SDJ74170.1"/>
    <property type="molecule type" value="Genomic_DNA"/>
</dbReference>
<accession>A0A1G8W9D3</accession>
<dbReference type="AlphaFoldDB" id="A0A1G8W9D3"/>
<gene>
    <name evidence="1" type="ORF">SAMN04487935_1684</name>
</gene>
<name>A0A1G8W9D3_9FLAO</name>
<proteinExistence type="predicted"/>
<dbReference type="Proteomes" id="UP000199580">
    <property type="component" value="Unassembled WGS sequence"/>
</dbReference>
<dbReference type="RefSeq" id="WP_139171711.1">
    <property type="nucleotide sequence ID" value="NZ_BKAI01000003.1"/>
</dbReference>
<evidence type="ECO:0008006" key="3">
    <source>
        <dbReference type="Google" id="ProtNLM"/>
    </source>
</evidence>
<protein>
    <recommendedName>
        <fullName evidence="3">Lipocalin-like domain-containing protein</fullName>
    </recommendedName>
</protein>
<keyword evidence="2" id="KW-1185">Reference proteome</keyword>
<dbReference type="PROSITE" id="PS51257">
    <property type="entry name" value="PROKAR_LIPOPROTEIN"/>
    <property type="match status" value="1"/>
</dbReference>
<reference evidence="1 2" key="1">
    <citation type="submission" date="2016-10" db="EMBL/GenBank/DDBJ databases">
        <authorList>
            <person name="de Groot N.N."/>
        </authorList>
    </citation>
    <scope>NUCLEOTIDE SEQUENCE [LARGE SCALE GENOMIC DNA]</scope>
    <source>
        <strain evidence="1 2">CGMCC 1.10076</strain>
    </source>
</reference>